<feature type="domain" description="V-ATPase proteolipid subunit C-like" evidence="15">
    <location>
        <begin position="18"/>
        <end position="80"/>
    </location>
</feature>
<keyword evidence="16" id="KW-0934">Plastid</keyword>
<evidence type="ECO:0000256" key="1">
    <source>
        <dbReference type="ARBA" id="ARBA00004141"/>
    </source>
</evidence>
<dbReference type="NCBIfam" id="NF005608">
    <property type="entry name" value="PRK07354.1"/>
    <property type="match status" value="1"/>
</dbReference>
<evidence type="ECO:0000256" key="5">
    <source>
        <dbReference type="ARBA" id="ARBA00022692"/>
    </source>
</evidence>
<keyword evidence="9 13" id="KW-0446">Lipid-binding</keyword>
<dbReference type="Pfam" id="PF00137">
    <property type="entry name" value="ATP-synt_C"/>
    <property type="match status" value="1"/>
</dbReference>
<keyword evidence="3 13" id="KW-0813">Transport</keyword>
<comment type="miscellaneous">
    <text evidence="13">In plastids the F-type ATPase is also known as CF(1)CF(0).</text>
</comment>
<dbReference type="GO" id="GO:0033177">
    <property type="term" value="C:proton-transporting two-sector ATPase complex, proton-transporting domain"/>
    <property type="evidence" value="ECO:0007669"/>
    <property type="project" value="InterPro"/>
</dbReference>
<dbReference type="PRINTS" id="PR00124">
    <property type="entry name" value="ATPASEC"/>
</dbReference>
<dbReference type="InterPro" id="IPR035921">
    <property type="entry name" value="F/V-ATP_Csub_sf"/>
</dbReference>
<proteinExistence type="inferred from homology"/>
<keyword evidence="6 13" id="KW-0375">Hydrogen ion transport</keyword>
<keyword evidence="7 13" id="KW-1133">Transmembrane helix</keyword>
<evidence type="ECO:0000256" key="8">
    <source>
        <dbReference type="ARBA" id="ARBA00023065"/>
    </source>
</evidence>
<dbReference type="HAMAP" id="MF_01396">
    <property type="entry name" value="ATP_synth_c_bact"/>
    <property type="match status" value="1"/>
</dbReference>
<dbReference type="GO" id="GO:0008289">
    <property type="term" value="F:lipid binding"/>
    <property type="evidence" value="ECO:0007669"/>
    <property type="project" value="UniProtKB-KW"/>
</dbReference>
<evidence type="ECO:0000256" key="10">
    <source>
        <dbReference type="ARBA" id="ARBA00023136"/>
    </source>
</evidence>
<dbReference type="SUPFAM" id="SSF81333">
    <property type="entry name" value="F1F0 ATP synthase subunit C"/>
    <property type="match status" value="1"/>
</dbReference>
<comment type="caution">
    <text evidence="13 14">Lacks conserved residue(s) required for the propagation of feature annotation.</text>
</comment>
<keyword evidence="14 16" id="KW-0150">Chloroplast</keyword>
<geneLocation type="chloroplast" evidence="16"/>
<dbReference type="PANTHER" id="PTHR10031">
    <property type="entry name" value="ATP SYNTHASE LIPID-BINDING PROTEIN, MITOCHONDRIAL"/>
    <property type="match status" value="1"/>
</dbReference>
<evidence type="ECO:0000259" key="15">
    <source>
        <dbReference type="Pfam" id="PF00137"/>
    </source>
</evidence>
<keyword evidence="8 13" id="KW-0406">Ion transport</keyword>
<evidence type="ECO:0000256" key="13">
    <source>
        <dbReference type="HAMAP-Rule" id="MF_01396"/>
    </source>
</evidence>
<keyword evidence="13 14" id="KW-0793">Thylakoid</keyword>
<dbReference type="InterPro" id="IPR020537">
    <property type="entry name" value="ATP_synth_F0_csu_DDCD_BS"/>
</dbReference>
<evidence type="ECO:0000256" key="7">
    <source>
        <dbReference type="ARBA" id="ARBA00022989"/>
    </source>
</evidence>
<comment type="function">
    <text evidence="12 13 14">F(1)F(0) ATP synthase produces ATP from ADP in the presence of a proton or sodium gradient. F-type ATPases consist of two structural domains, F(1) containing the extramembraneous catalytic core and F(0) containing the membrane proton channel, linked together by a central stalk and a peripheral stalk. During catalysis, ATP synthesis in the catalytic domain of F(1) is coupled via a rotary mechanism of the central stalk subunits to proton translocation.</text>
</comment>
<evidence type="ECO:0000313" key="16">
    <source>
        <dbReference type="EMBL" id="AIG99474.1"/>
    </source>
</evidence>
<dbReference type="AlphaFoldDB" id="A0A0U1V1U5"/>
<evidence type="ECO:0000256" key="3">
    <source>
        <dbReference type="ARBA" id="ARBA00022448"/>
    </source>
</evidence>
<keyword evidence="4 13" id="KW-0138">CF(0)</keyword>
<protein>
    <recommendedName>
        <fullName evidence="13">ATP synthase subunit c, chloroplastic</fullName>
    </recommendedName>
    <alternativeName>
        <fullName evidence="13">ATP synthase F(0) sector subunit c</fullName>
    </alternativeName>
    <alternativeName>
        <fullName evidence="13">ATPase subunit III</fullName>
    </alternativeName>
    <alternativeName>
        <fullName evidence="13">F-type ATPase subunit c</fullName>
        <shortName evidence="13">F-ATPase subunit c</shortName>
    </alternativeName>
    <alternativeName>
        <fullName evidence="13">Lipid-binding protein</fullName>
    </alternativeName>
</protein>
<dbReference type="PROSITE" id="PS00605">
    <property type="entry name" value="ATPASE_C"/>
    <property type="match status" value="1"/>
</dbReference>
<comment type="function">
    <text evidence="13">Key component of the F(0) channel; it plays a direct role in translocation across the membrane. A homomeric c-ring of between 10-14 subunits forms the central stalk rotor element with the F(1) delta and epsilon subunits.</text>
</comment>
<keyword evidence="10 13" id="KW-0472">Membrane</keyword>
<dbReference type="InterPro" id="IPR002379">
    <property type="entry name" value="ATPase_proteolipid_c-like_dom"/>
</dbReference>
<dbReference type="InterPro" id="IPR000454">
    <property type="entry name" value="ATP_synth_F0_csu"/>
</dbReference>
<dbReference type="GO" id="GO:0045259">
    <property type="term" value="C:proton-transporting ATP synthase complex"/>
    <property type="evidence" value="ECO:0007669"/>
    <property type="project" value="UniProtKB-KW"/>
</dbReference>
<evidence type="ECO:0000256" key="12">
    <source>
        <dbReference type="ARBA" id="ARBA00025198"/>
    </source>
</evidence>
<dbReference type="EMBL" id="KM065593">
    <property type="protein sequence ID" value="AIG99474.1"/>
    <property type="molecule type" value="Transcribed_RNA"/>
</dbReference>
<reference evidence="16" key="1">
    <citation type="journal article" date="2016" name="Plant Mol. Biol.">
        <title>Diversity of transcripts and transcript processing forms in plastids of the dinoflagellate alga Karenia mikimotoi.</title>
        <authorList>
            <person name="Dorrell R.G."/>
            <person name="Hinksman G.A."/>
            <person name="Howe C.J."/>
        </authorList>
    </citation>
    <scope>NUCLEOTIDE SEQUENCE</scope>
    <source>
        <strain evidence="16">RCC1513</strain>
    </source>
</reference>
<comment type="subcellular location">
    <subcellularLocation>
        <location evidence="1">Membrane</location>
        <topology evidence="1">Multi-pass membrane protein</topology>
    </subcellularLocation>
    <subcellularLocation>
        <location evidence="13 14">Plastid</location>
        <location evidence="13 14">Chloroplast thylakoid membrane</location>
        <topology evidence="13 14">Multi-pass membrane protein</topology>
    </subcellularLocation>
</comment>
<evidence type="ECO:0000256" key="4">
    <source>
        <dbReference type="ARBA" id="ARBA00022547"/>
    </source>
</evidence>
<evidence type="ECO:0000256" key="11">
    <source>
        <dbReference type="ARBA" id="ARBA00023310"/>
    </source>
</evidence>
<evidence type="ECO:0000256" key="9">
    <source>
        <dbReference type="ARBA" id="ARBA00023121"/>
    </source>
</evidence>
<dbReference type="InterPro" id="IPR038662">
    <property type="entry name" value="ATP_synth_F0_csu_sf"/>
</dbReference>
<comment type="subunit">
    <text evidence="13 14">F-type ATPases have 2 components, F(1) - the catalytic core - and F(0) - the membrane proton channel. F(1) has five subunits: alpha(3), beta(3), gamma(1), delta(1), epsilon(1). F(0) has four main subunits: a(1), b(1), b'(1) and c(10-14). The alpha and beta chains form an alternating ring which encloses part of the gamma chain. F(1) is attached to F(0) by a central stalk formed by the gamma and epsilon chains, while a peripheral stalk is formed by the delta, b and b' chains.</text>
</comment>
<dbReference type="FunFam" id="1.20.20.10:FF:000001">
    <property type="entry name" value="ATP synthase subunit c, chloroplastic"/>
    <property type="match status" value="1"/>
</dbReference>
<keyword evidence="11 13" id="KW-0066">ATP synthesis</keyword>
<feature type="site" description="Reversibly protonated during proton transport" evidence="13">
    <location>
        <position position="68"/>
    </location>
</feature>
<organism evidence="16">
    <name type="scientific">Karenia mikimotoi</name>
    <name type="common">Red tide dinoflagellate</name>
    <name type="synonym">Gymnodinium mikimotoi</name>
    <dbReference type="NCBI Taxonomy" id="225107"/>
    <lineage>
        <taxon>Eukaryota</taxon>
        <taxon>Sar</taxon>
        <taxon>Alveolata</taxon>
        <taxon>Dinophyceae</taxon>
        <taxon>Gymnodiniales</taxon>
        <taxon>Kareniaceae</taxon>
        <taxon>Karenia</taxon>
    </lineage>
</organism>
<feature type="transmembrane region" description="Helical" evidence="13 14">
    <location>
        <begin position="60"/>
        <end position="84"/>
    </location>
</feature>
<dbReference type="GO" id="GO:0009535">
    <property type="term" value="C:chloroplast thylakoid membrane"/>
    <property type="evidence" value="ECO:0007669"/>
    <property type="project" value="UniProtKB-SubCell"/>
</dbReference>
<keyword evidence="5 13" id="KW-0812">Transmembrane</keyword>
<dbReference type="GO" id="GO:0046933">
    <property type="term" value="F:proton-transporting ATP synthase activity, rotational mechanism"/>
    <property type="evidence" value="ECO:0007669"/>
    <property type="project" value="UniProtKB-UniRule"/>
</dbReference>
<dbReference type="Gene3D" id="1.20.20.10">
    <property type="entry name" value="F1F0 ATP synthase subunit C"/>
    <property type="match status" value="1"/>
</dbReference>
<comment type="similarity">
    <text evidence="2 13 14">Belongs to the ATPase C chain family.</text>
</comment>
<accession>A0A0U1V1U5</accession>
<name>A0A0U1V1U5_KARMI</name>
<dbReference type="InterPro" id="IPR005953">
    <property type="entry name" value="ATP_synth_csu_bac/chlpt"/>
</dbReference>
<evidence type="ECO:0000256" key="2">
    <source>
        <dbReference type="ARBA" id="ARBA00006704"/>
    </source>
</evidence>
<gene>
    <name evidence="13 16" type="primary">atpH</name>
</gene>
<dbReference type="CDD" id="cd18183">
    <property type="entry name" value="ATP-synt_Fo_c_ATPH"/>
    <property type="match status" value="1"/>
</dbReference>
<dbReference type="PANTHER" id="PTHR10031:SF0">
    <property type="entry name" value="ATPASE PROTEIN 9"/>
    <property type="match status" value="1"/>
</dbReference>
<evidence type="ECO:0000256" key="6">
    <source>
        <dbReference type="ARBA" id="ARBA00022781"/>
    </source>
</evidence>
<sequence>MTIQTLLADSTIAAASVLSAGLSIGISTIGPGLAQGAAASQAVDGLSRQPEAEGKIRGTLLLSLAFMESLTIYGLVVALCLIFANPFA</sequence>
<evidence type="ECO:0000256" key="14">
    <source>
        <dbReference type="RuleBase" id="RU004221"/>
    </source>
</evidence>
<dbReference type="NCBIfam" id="TIGR01260">
    <property type="entry name" value="ATP_synt_c"/>
    <property type="match status" value="1"/>
</dbReference>